<dbReference type="InParanoid" id="A0A5E4GGA2"/>
<proteinExistence type="predicted"/>
<keyword evidence="8 12" id="KW-0067">ATP-binding</keyword>
<keyword evidence="2" id="KW-0723">Serine/threonine-protein kinase</keyword>
<dbReference type="PANTHER" id="PTHR27009">
    <property type="entry name" value="RUST RESISTANCE KINASE LR10-RELATED"/>
    <property type="match status" value="1"/>
</dbReference>
<dbReference type="InterPro" id="IPR045874">
    <property type="entry name" value="LRK10/LRL21-25-like"/>
</dbReference>
<evidence type="ECO:0000256" key="12">
    <source>
        <dbReference type="PROSITE-ProRule" id="PRU10141"/>
    </source>
</evidence>
<keyword evidence="7 15" id="KW-0418">Kinase</keyword>
<evidence type="ECO:0000259" key="14">
    <source>
        <dbReference type="PROSITE" id="PS50011"/>
    </source>
</evidence>
<feature type="signal peptide" evidence="13">
    <location>
        <begin position="1"/>
        <end position="18"/>
    </location>
</feature>
<dbReference type="Gene3D" id="3.30.200.20">
    <property type="entry name" value="Phosphorylase Kinase, domain 1"/>
    <property type="match status" value="1"/>
</dbReference>
<sequence length="642" mass="73013">MLLINFLCWLLIVVDVDAVHRGVGLEICTQARCKPDGPAIRFPFQLKGKQSIHCGYHGFDLSCTNDNEIVLKMPASSDNLFVERIDYTSQEIEIYYRSNHPPREFFDLSLSSSPLQFMPGPHNYNYTLFSCPYLEERLSYGFCLIKLGPYQLDNPENQTYAVNAQCSVDRIPLVSCTKLHDYTSIPDISTFAMKKIMKLHWSKPSCRHCEEMGKACRSKISEYSLAHVQTAESECLDLPEVCTVSVALIAVGALIIYHAYSSKKIFDKKNQLRIERFLEDYIAQKPSRYSYADIKRITNQFKDKLGQGAYGTVFKGKLSSELLVAVKILNNSNENREDFTNEMGTMGLVHHVNVVRLVGFCADGFIRALVYEFLPNGSLQNFLSSADNKNSFLGWDKLQDIALGIAKGIEYLHQGCDHRIIHFDNKPHNILLDQNFTPKVSDFGLAKLCSRDQSAISMTTVRGTMGYIAPEVFSRNFGNVSYKSDVYSFGTLLLEMVGGRKNFKVMEDSTSQVYFPEWIYNLLEQGDDLRIHIEDQGDAKIAEKLAIVGLWCVQWHPIDRPPMKNVVQMLEREERLDYNSHTSNQSLEPILRPKQVVDDYVQKDNYAKSEDKLANILTKAISSRAFHNSQDQLGISNIYALT</sequence>
<dbReference type="PROSITE" id="PS00107">
    <property type="entry name" value="PROTEIN_KINASE_ATP"/>
    <property type="match status" value="1"/>
</dbReference>
<dbReference type="InterPro" id="IPR011009">
    <property type="entry name" value="Kinase-like_dom_sf"/>
</dbReference>
<evidence type="ECO:0000256" key="13">
    <source>
        <dbReference type="SAM" id="SignalP"/>
    </source>
</evidence>
<reference evidence="16" key="1">
    <citation type="journal article" date="2020" name="Plant J.">
        <title>Transposons played a major role in the diversification between the closely related almond and peach genomes: results from the almond genome sequence.</title>
        <authorList>
            <person name="Alioto T."/>
            <person name="Alexiou K.G."/>
            <person name="Bardil A."/>
            <person name="Barteri F."/>
            <person name="Castanera R."/>
            <person name="Cruz F."/>
            <person name="Dhingra A."/>
            <person name="Duval H."/>
            <person name="Fernandez I Marti A."/>
            <person name="Frias L."/>
            <person name="Galan B."/>
            <person name="Garcia J.L."/>
            <person name="Howad W."/>
            <person name="Gomez-Garrido J."/>
            <person name="Gut M."/>
            <person name="Julca I."/>
            <person name="Morata J."/>
            <person name="Puigdomenech P."/>
            <person name="Ribeca P."/>
            <person name="Rubio Cabetas M.J."/>
            <person name="Vlasova A."/>
            <person name="Wirthensohn M."/>
            <person name="Garcia-Mas J."/>
            <person name="Gabaldon T."/>
            <person name="Casacuberta J.M."/>
            <person name="Arus P."/>
        </authorList>
    </citation>
    <scope>NUCLEOTIDE SEQUENCE [LARGE SCALE GENOMIC DNA]</scope>
    <source>
        <strain evidence="16">cv. Texas</strain>
    </source>
</reference>
<dbReference type="InterPro" id="IPR017441">
    <property type="entry name" value="Protein_kinase_ATP_BS"/>
</dbReference>
<dbReference type="GO" id="GO:0016020">
    <property type="term" value="C:membrane"/>
    <property type="evidence" value="ECO:0007669"/>
    <property type="project" value="UniProtKB-SubCell"/>
</dbReference>
<comment type="subcellular location">
    <subcellularLocation>
        <location evidence="1">Membrane</location>
        <topology evidence="1">Single-pass type I membrane protein</topology>
    </subcellularLocation>
</comment>
<keyword evidence="5 13" id="KW-0732">Signal</keyword>
<keyword evidence="6 12" id="KW-0547">Nucleotide-binding</keyword>
<dbReference type="GO" id="GO:0005524">
    <property type="term" value="F:ATP binding"/>
    <property type="evidence" value="ECO:0007669"/>
    <property type="project" value="UniProtKB-UniRule"/>
</dbReference>
<evidence type="ECO:0000256" key="10">
    <source>
        <dbReference type="ARBA" id="ARBA00023136"/>
    </source>
</evidence>
<keyword evidence="9" id="KW-1133">Transmembrane helix</keyword>
<dbReference type="InterPro" id="IPR000719">
    <property type="entry name" value="Prot_kinase_dom"/>
</dbReference>
<keyword evidence="10" id="KW-0472">Membrane</keyword>
<dbReference type="FunFam" id="3.30.200.20:FF:000178">
    <property type="entry name" value="serine/threonine-protein kinase PBS1-like"/>
    <property type="match status" value="1"/>
</dbReference>
<dbReference type="OMA" id="NTHYVMA"/>
<dbReference type="Gene3D" id="1.10.510.10">
    <property type="entry name" value="Transferase(Phosphotransferase) domain 1"/>
    <property type="match status" value="1"/>
</dbReference>
<dbReference type="Pfam" id="PF00069">
    <property type="entry name" value="Pkinase"/>
    <property type="match status" value="1"/>
</dbReference>
<gene>
    <name evidence="15" type="ORF">ALMOND_2B032088</name>
</gene>
<dbReference type="SUPFAM" id="SSF56112">
    <property type="entry name" value="Protein kinase-like (PK-like)"/>
    <property type="match status" value="1"/>
</dbReference>
<dbReference type="Proteomes" id="UP000327085">
    <property type="component" value="Chromosome 2"/>
</dbReference>
<evidence type="ECO:0000256" key="11">
    <source>
        <dbReference type="ARBA" id="ARBA00023180"/>
    </source>
</evidence>
<feature type="domain" description="Protein kinase" evidence="14">
    <location>
        <begin position="299"/>
        <end position="576"/>
    </location>
</feature>
<protein>
    <submittedName>
        <fullName evidence="15">PREDICTED: rust resistance kinase Lr10</fullName>
    </submittedName>
</protein>
<dbReference type="GO" id="GO:0030247">
    <property type="term" value="F:polysaccharide binding"/>
    <property type="evidence" value="ECO:0007669"/>
    <property type="project" value="InterPro"/>
</dbReference>
<dbReference type="Pfam" id="PF13947">
    <property type="entry name" value="GUB_WAK_bind"/>
    <property type="match status" value="1"/>
</dbReference>
<dbReference type="Gramene" id="VVA38895">
    <property type="protein sequence ID" value="VVA38895"/>
    <property type="gene ID" value="Prudul26B032088"/>
</dbReference>
<evidence type="ECO:0000256" key="4">
    <source>
        <dbReference type="ARBA" id="ARBA00022692"/>
    </source>
</evidence>
<organism evidence="15 16">
    <name type="scientific">Prunus dulcis</name>
    <name type="common">Almond</name>
    <name type="synonym">Amygdalus dulcis</name>
    <dbReference type="NCBI Taxonomy" id="3755"/>
    <lineage>
        <taxon>Eukaryota</taxon>
        <taxon>Viridiplantae</taxon>
        <taxon>Streptophyta</taxon>
        <taxon>Embryophyta</taxon>
        <taxon>Tracheophyta</taxon>
        <taxon>Spermatophyta</taxon>
        <taxon>Magnoliopsida</taxon>
        <taxon>eudicotyledons</taxon>
        <taxon>Gunneridae</taxon>
        <taxon>Pentapetalae</taxon>
        <taxon>rosids</taxon>
        <taxon>fabids</taxon>
        <taxon>Rosales</taxon>
        <taxon>Rosaceae</taxon>
        <taxon>Amygdaloideae</taxon>
        <taxon>Amygdaleae</taxon>
        <taxon>Prunus</taxon>
    </lineage>
</organism>
<evidence type="ECO:0000256" key="2">
    <source>
        <dbReference type="ARBA" id="ARBA00022527"/>
    </source>
</evidence>
<feature type="chain" id="PRO_5023081776" evidence="13">
    <location>
        <begin position="19"/>
        <end position="642"/>
    </location>
</feature>
<dbReference type="GO" id="GO:0004674">
    <property type="term" value="F:protein serine/threonine kinase activity"/>
    <property type="evidence" value="ECO:0007669"/>
    <property type="project" value="UniProtKB-KW"/>
</dbReference>
<accession>A0A5E4GGA2</accession>
<evidence type="ECO:0000256" key="1">
    <source>
        <dbReference type="ARBA" id="ARBA00004479"/>
    </source>
</evidence>
<dbReference type="EMBL" id="CABIKO010000707">
    <property type="protein sequence ID" value="VVA38895.1"/>
    <property type="molecule type" value="Genomic_DNA"/>
</dbReference>
<evidence type="ECO:0000256" key="8">
    <source>
        <dbReference type="ARBA" id="ARBA00022840"/>
    </source>
</evidence>
<keyword evidence="4" id="KW-0812">Transmembrane</keyword>
<evidence type="ECO:0000313" key="16">
    <source>
        <dbReference type="Proteomes" id="UP000327085"/>
    </source>
</evidence>
<dbReference type="InterPro" id="IPR025287">
    <property type="entry name" value="WAK_GUB"/>
</dbReference>
<feature type="binding site" evidence="12">
    <location>
        <position position="327"/>
    </location>
    <ligand>
        <name>ATP</name>
        <dbReference type="ChEBI" id="CHEBI:30616"/>
    </ligand>
</feature>
<evidence type="ECO:0000256" key="3">
    <source>
        <dbReference type="ARBA" id="ARBA00022679"/>
    </source>
</evidence>
<evidence type="ECO:0000313" key="15">
    <source>
        <dbReference type="EMBL" id="VVA38895.1"/>
    </source>
</evidence>
<dbReference type="AlphaFoldDB" id="A0A5E4GGA2"/>
<evidence type="ECO:0000256" key="5">
    <source>
        <dbReference type="ARBA" id="ARBA00022729"/>
    </source>
</evidence>
<keyword evidence="3" id="KW-0808">Transferase</keyword>
<dbReference type="PROSITE" id="PS50011">
    <property type="entry name" value="PROTEIN_KINASE_DOM"/>
    <property type="match status" value="1"/>
</dbReference>
<evidence type="ECO:0000256" key="9">
    <source>
        <dbReference type="ARBA" id="ARBA00022989"/>
    </source>
</evidence>
<evidence type="ECO:0000256" key="6">
    <source>
        <dbReference type="ARBA" id="ARBA00022741"/>
    </source>
</evidence>
<evidence type="ECO:0000256" key="7">
    <source>
        <dbReference type="ARBA" id="ARBA00022777"/>
    </source>
</evidence>
<dbReference type="FunFam" id="1.10.510.10:FF:000590">
    <property type="entry name" value="PR5-like receptor kinase"/>
    <property type="match status" value="1"/>
</dbReference>
<keyword evidence="11" id="KW-0325">Glycoprotein</keyword>
<name>A0A5E4GGA2_PRUDU</name>